<dbReference type="Proteomes" id="UP001166585">
    <property type="component" value="Unassembled WGS sequence"/>
</dbReference>
<reference evidence="3" key="1">
    <citation type="submission" date="2021-05" db="EMBL/GenBank/DDBJ databases">
        <authorList>
            <person name="Sun Q."/>
            <person name="Inoue M."/>
        </authorList>
    </citation>
    <scope>NUCLEOTIDE SEQUENCE</scope>
    <source>
        <strain evidence="3">VKM B-3255</strain>
    </source>
</reference>
<evidence type="ECO:0000256" key="1">
    <source>
        <dbReference type="SAM" id="SignalP"/>
    </source>
</evidence>
<accession>A0ABS5R5S5</accession>
<dbReference type="EMBL" id="JAHCQH010000014">
    <property type="protein sequence ID" value="MBS9476144.1"/>
    <property type="molecule type" value="Genomic_DNA"/>
</dbReference>
<dbReference type="InterPro" id="IPR009739">
    <property type="entry name" value="LprI-like_N"/>
</dbReference>
<dbReference type="Pfam" id="PF07007">
    <property type="entry name" value="LprI"/>
    <property type="match status" value="1"/>
</dbReference>
<dbReference type="PANTHER" id="PTHR39176:SF1">
    <property type="entry name" value="PERIPLASMIC PROTEIN"/>
    <property type="match status" value="1"/>
</dbReference>
<evidence type="ECO:0000313" key="4">
    <source>
        <dbReference type="Proteomes" id="UP001166585"/>
    </source>
</evidence>
<keyword evidence="4" id="KW-1185">Reference proteome</keyword>
<feature type="domain" description="Lysozyme inhibitor LprI-like N-terminal" evidence="2">
    <location>
        <begin position="27"/>
        <end position="115"/>
    </location>
</feature>
<name>A0ABS5R5S5_9HYPH</name>
<dbReference type="Gene3D" id="1.20.1270.180">
    <property type="match status" value="1"/>
</dbReference>
<feature type="signal peptide" evidence="1">
    <location>
        <begin position="1"/>
        <end position="23"/>
    </location>
</feature>
<evidence type="ECO:0000259" key="2">
    <source>
        <dbReference type="Pfam" id="PF07007"/>
    </source>
</evidence>
<dbReference type="PANTHER" id="PTHR39176">
    <property type="entry name" value="PERIPLASMIC PROTEIN-RELATED"/>
    <property type="match status" value="1"/>
</dbReference>
<sequence length="136" mass="14109">MRRFWFAAALLSLSGLAPTVALAQDCTDATQMGLDECAGAAYKKADAELNAVYGKIVARIGPDAATRAGLVKAQKAWIAFRDAECAFRASGTVGGSLYPMALALCLAEMTTQRVAGLAPLLACREGDTSCPVPPAN</sequence>
<feature type="chain" id="PRO_5046937391" evidence="1">
    <location>
        <begin position="24"/>
        <end position="136"/>
    </location>
</feature>
<evidence type="ECO:0000313" key="3">
    <source>
        <dbReference type="EMBL" id="MBS9476144.1"/>
    </source>
</evidence>
<comment type="caution">
    <text evidence="3">The sequence shown here is derived from an EMBL/GenBank/DDBJ whole genome shotgun (WGS) entry which is preliminary data.</text>
</comment>
<gene>
    <name evidence="3" type="ORF">KIP89_03395</name>
</gene>
<organism evidence="3 4">
    <name type="scientific">Ancylobacter radicis</name>
    <dbReference type="NCBI Taxonomy" id="2836179"/>
    <lineage>
        <taxon>Bacteria</taxon>
        <taxon>Pseudomonadati</taxon>
        <taxon>Pseudomonadota</taxon>
        <taxon>Alphaproteobacteria</taxon>
        <taxon>Hyphomicrobiales</taxon>
        <taxon>Xanthobacteraceae</taxon>
        <taxon>Ancylobacter</taxon>
    </lineage>
</organism>
<protein>
    <submittedName>
        <fullName evidence="3">DUF1311 domain-containing protein</fullName>
    </submittedName>
</protein>
<proteinExistence type="predicted"/>
<dbReference type="RefSeq" id="WP_213754007.1">
    <property type="nucleotide sequence ID" value="NZ_JAHCQH010000014.1"/>
</dbReference>
<keyword evidence="1" id="KW-0732">Signal</keyword>